<reference evidence="1 2" key="1">
    <citation type="submission" date="2019-02" db="EMBL/GenBank/DDBJ databases">
        <title>Genome sequencing of Clostridium botulinum clinical isolates.</title>
        <authorList>
            <person name="Brunt J."/>
            <person name="Van Vliet A.H.M."/>
            <person name="Stringer S.C."/>
            <person name="Grant K.A."/>
            <person name="Carter A.C."/>
            <person name="Peck M.W."/>
        </authorList>
    </citation>
    <scope>NUCLEOTIDE SEQUENCE [LARGE SCALE GENOMIC DNA]</scope>
    <source>
        <strain evidence="1 2">H113700579</strain>
    </source>
</reference>
<protein>
    <submittedName>
        <fullName evidence="1">Uncharacterized protein</fullName>
    </submittedName>
</protein>
<gene>
    <name evidence="1" type="ORF">EXM65_03165</name>
</gene>
<evidence type="ECO:0000313" key="2">
    <source>
        <dbReference type="Proteomes" id="UP000472355"/>
    </source>
</evidence>
<proteinExistence type="predicted"/>
<organism evidence="1 2">
    <name type="scientific">Clostridium botulinum</name>
    <dbReference type="NCBI Taxonomy" id="1491"/>
    <lineage>
        <taxon>Bacteria</taxon>
        <taxon>Bacillati</taxon>
        <taxon>Bacillota</taxon>
        <taxon>Clostridia</taxon>
        <taxon>Eubacteriales</taxon>
        <taxon>Clostridiaceae</taxon>
        <taxon>Clostridium</taxon>
    </lineage>
</organism>
<dbReference type="AlphaFoldDB" id="A0A6M0SMK6"/>
<dbReference type="Proteomes" id="UP000472355">
    <property type="component" value="Unassembled WGS sequence"/>
</dbReference>
<dbReference type="EMBL" id="SGKU01000005">
    <property type="protein sequence ID" value="NFA41606.1"/>
    <property type="molecule type" value="Genomic_DNA"/>
</dbReference>
<accession>A0A6M0SMK6</accession>
<sequence length="59" mass="7398">MRKKVIYVDFIKKRKINFFTFIFNRLISYIHVKFSSEFLDNNYLTDNNNNTKIDYYKFK</sequence>
<evidence type="ECO:0000313" key="1">
    <source>
        <dbReference type="EMBL" id="NFA41606.1"/>
    </source>
</evidence>
<comment type="caution">
    <text evidence="1">The sequence shown here is derived from an EMBL/GenBank/DDBJ whole genome shotgun (WGS) entry which is preliminary data.</text>
</comment>
<name>A0A6M0SMK6_CLOBO</name>